<gene>
    <name evidence="2" type="ORF">OHA22_46995</name>
</gene>
<evidence type="ECO:0000313" key="2">
    <source>
        <dbReference type="EMBL" id="WTT22558.1"/>
    </source>
</evidence>
<dbReference type="Gene3D" id="3.40.109.10">
    <property type="entry name" value="NADH Oxidase"/>
    <property type="match status" value="1"/>
</dbReference>
<dbReference type="InterPro" id="IPR000415">
    <property type="entry name" value="Nitroreductase-like"/>
</dbReference>
<organism evidence="2">
    <name type="scientific">Streptomyces sp. NBC_00093</name>
    <dbReference type="NCBI Taxonomy" id="2975649"/>
    <lineage>
        <taxon>Bacteria</taxon>
        <taxon>Bacillati</taxon>
        <taxon>Actinomycetota</taxon>
        <taxon>Actinomycetes</taxon>
        <taxon>Kitasatosporales</taxon>
        <taxon>Streptomycetaceae</taxon>
        <taxon>Streptomyces</taxon>
    </lineage>
</organism>
<evidence type="ECO:0008006" key="3">
    <source>
        <dbReference type="Google" id="ProtNLM"/>
    </source>
</evidence>
<dbReference type="SUPFAM" id="SSF55469">
    <property type="entry name" value="FMN-dependent nitroreductase-like"/>
    <property type="match status" value="1"/>
</dbReference>
<dbReference type="GO" id="GO:0016491">
    <property type="term" value="F:oxidoreductase activity"/>
    <property type="evidence" value="ECO:0007669"/>
    <property type="project" value="InterPro"/>
</dbReference>
<dbReference type="AlphaFoldDB" id="A0AAU2AEW6"/>
<feature type="region of interest" description="Disordered" evidence="1">
    <location>
        <begin position="306"/>
        <end position="329"/>
    </location>
</feature>
<proteinExistence type="predicted"/>
<sequence length="329" mass="35688">MDMAYRNPGRAALHLARAASLAPSPHNSQPWFFVEEGDDHGFEVHIHPGRRLTSTDPGGREVAIAGGAALFNVRVAVRHIGFRPVVDVLPRLGRPGFLARVGYGAHAPVTGTEARTAWAVGHRRTVRGCFLPGRLPENLLDELRAHARAEGAELDLVDTSDRLEVLAGLVRTAEEQHRADPAHAAELARCISPRQLPAQACRTHPDLTLLAGRDYLGLAGRYTVPARVPRTGTGVVLVLSTVGDGRVDWLRAGQALQRVLLHAAAHDVMAAFHTQPLELPALRAELRTRLTPGRFPQMVLRIGRAEPAPHMPRRPLADLLGRGGPRPGR</sequence>
<dbReference type="PANTHER" id="PTHR23026">
    <property type="entry name" value="NADPH NITROREDUCTASE"/>
    <property type="match status" value="1"/>
</dbReference>
<protein>
    <recommendedName>
        <fullName evidence="3">Nitroreductase</fullName>
    </recommendedName>
</protein>
<dbReference type="NCBIfam" id="NF047509">
    <property type="entry name" value="Rv3131_FMN_oxido"/>
    <property type="match status" value="1"/>
</dbReference>
<accession>A0AAU2AEW6</accession>
<evidence type="ECO:0000256" key="1">
    <source>
        <dbReference type="SAM" id="MobiDB-lite"/>
    </source>
</evidence>
<name>A0AAU2AEW6_9ACTN</name>
<dbReference type="PANTHER" id="PTHR23026:SF123">
    <property type="entry name" value="NAD(P)H NITROREDUCTASE RV3131-RELATED"/>
    <property type="match status" value="1"/>
</dbReference>
<reference evidence="2" key="1">
    <citation type="submission" date="2022-10" db="EMBL/GenBank/DDBJ databases">
        <title>The complete genomes of actinobacterial strains from the NBC collection.</title>
        <authorList>
            <person name="Joergensen T.S."/>
            <person name="Alvarez Arevalo M."/>
            <person name="Sterndorff E.B."/>
            <person name="Faurdal D."/>
            <person name="Vuksanovic O."/>
            <person name="Mourched A.-S."/>
            <person name="Charusanti P."/>
            <person name="Shaw S."/>
            <person name="Blin K."/>
            <person name="Weber T."/>
        </authorList>
    </citation>
    <scope>NUCLEOTIDE SEQUENCE</scope>
    <source>
        <strain evidence="2">NBC_00093</strain>
    </source>
</reference>
<dbReference type="EMBL" id="CP108222">
    <property type="protein sequence ID" value="WTT22558.1"/>
    <property type="molecule type" value="Genomic_DNA"/>
</dbReference>
<dbReference type="InterPro" id="IPR050627">
    <property type="entry name" value="Nitroreductase/BluB"/>
</dbReference>